<dbReference type="AlphaFoldDB" id="A0A2W7C8C4"/>
<dbReference type="GO" id="GO:0046872">
    <property type="term" value="F:metal ion binding"/>
    <property type="evidence" value="ECO:0007669"/>
    <property type="project" value="UniProtKB-KW"/>
</dbReference>
<keyword evidence="7" id="KW-1185">Reference proteome</keyword>
<name>A0A2W7C8C4_9HYPH</name>
<dbReference type="RefSeq" id="WP_111543107.1">
    <property type="nucleotide sequence ID" value="NZ_JBHLYT010000017.1"/>
</dbReference>
<dbReference type="GO" id="GO:0032259">
    <property type="term" value="P:methylation"/>
    <property type="evidence" value="ECO:0007669"/>
    <property type="project" value="UniProtKB-KW"/>
</dbReference>
<keyword evidence="6" id="KW-0808">Transferase</keyword>
<dbReference type="InterPro" id="IPR036704">
    <property type="entry name" value="RraA/RraA-like_sf"/>
</dbReference>
<proteinExistence type="predicted"/>
<gene>
    <name evidence="6" type="ORF">B5V02_05070</name>
</gene>
<comment type="cofactor">
    <cofactor evidence="5">
        <name>Mg(2+)</name>
        <dbReference type="ChEBI" id="CHEBI:18420"/>
    </cofactor>
</comment>
<dbReference type="GO" id="GO:0008168">
    <property type="term" value="F:methyltransferase activity"/>
    <property type="evidence" value="ECO:0007669"/>
    <property type="project" value="UniProtKB-KW"/>
</dbReference>
<reference evidence="7" key="1">
    <citation type="submission" date="2017-03" db="EMBL/GenBank/DDBJ databases">
        <authorList>
            <person name="Safronova V.I."/>
            <person name="Sazanova A.L."/>
            <person name="Chirak E.R."/>
        </authorList>
    </citation>
    <scope>NUCLEOTIDE SEQUENCE [LARGE SCALE GENOMIC DNA]</scope>
    <source>
        <strain evidence="7">Ach-343</strain>
    </source>
</reference>
<feature type="binding site" evidence="5">
    <location>
        <position position="152"/>
    </location>
    <ligand>
        <name>Mg(2+)</name>
        <dbReference type="ChEBI" id="CHEBI:18420"/>
    </ligand>
</feature>
<organism evidence="6 7">
    <name type="scientific">Mesorhizobium kowhaii</name>
    <dbReference type="NCBI Taxonomy" id="1300272"/>
    <lineage>
        <taxon>Bacteria</taxon>
        <taxon>Pseudomonadati</taxon>
        <taxon>Pseudomonadota</taxon>
        <taxon>Alphaproteobacteria</taxon>
        <taxon>Hyphomicrobiales</taxon>
        <taxon>Phyllobacteriaceae</taxon>
        <taxon>Mesorhizobium</taxon>
    </lineage>
</organism>
<dbReference type="CDD" id="cd16841">
    <property type="entry name" value="RraA_family"/>
    <property type="match status" value="1"/>
</dbReference>
<accession>A0A2W7C8C4</accession>
<dbReference type="Gene3D" id="3.50.30.40">
    <property type="entry name" value="Ribonuclease E inhibitor RraA/RraA-like"/>
    <property type="match status" value="1"/>
</dbReference>
<dbReference type="Pfam" id="PF03737">
    <property type="entry name" value="RraA-like"/>
    <property type="match status" value="1"/>
</dbReference>
<comment type="caution">
    <text evidence="6">The sequence shown here is derived from an EMBL/GenBank/DDBJ whole genome shotgun (WGS) entry which is preliminary data.</text>
</comment>
<evidence type="ECO:0000256" key="2">
    <source>
        <dbReference type="ARBA" id="ARBA00016549"/>
    </source>
</evidence>
<evidence type="ECO:0000256" key="1">
    <source>
        <dbReference type="ARBA" id="ARBA00001968"/>
    </source>
</evidence>
<sequence>MNDLAFADVLPKLTGKISPDRIRLMRTPRPPKGLIDGFKRIGDASSVISDIMDELGITGAIGASTLKPTLPSTSIVGPALTVRNILQREHVYETARDHVNRMAEFEAHNLALPGDVVVIDGVAGVSNMGGISAQTGKRQGEAGAIVSGGIRDLGHSRRVGYPLWATEITPVTGKWRIETVEINGDIQIAGVRVAPGDIVVADETGVCFIPIARAAEVLAKALKKSAFEEAKCEAIEAGTSVADLPGNA</sequence>
<protein>
    <recommendedName>
        <fullName evidence="2">Putative 4-hydroxy-4-methyl-2-oxoglutarate aldolase</fullName>
    </recommendedName>
    <alternativeName>
        <fullName evidence="3">Regulator of ribonuclease activity homolog</fullName>
    </alternativeName>
    <alternativeName>
        <fullName evidence="4">RraA-like protein</fullName>
    </alternativeName>
</protein>
<keyword evidence="5" id="KW-0479">Metal-binding</keyword>
<evidence type="ECO:0000313" key="6">
    <source>
        <dbReference type="EMBL" id="PZV39355.1"/>
    </source>
</evidence>
<keyword evidence="5" id="KW-0460">Magnesium</keyword>
<comment type="cofactor">
    <cofactor evidence="1">
        <name>a divalent metal cation</name>
        <dbReference type="ChEBI" id="CHEBI:60240"/>
    </cofactor>
</comment>
<dbReference type="PANTHER" id="PTHR33254">
    <property type="entry name" value="4-HYDROXY-4-METHYL-2-OXOGLUTARATE ALDOLASE 3-RELATED"/>
    <property type="match status" value="1"/>
</dbReference>
<evidence type="ECO:0000313" key="7">
    <source>
        <dbReference type="Proteomes" id="UP000248616"/>
    </source>
</evidence>
<dbReference type="Proteomes" id="UP000248616">
    <property type="component" value="Unassembled WGS sequence"/>
</dbReference>
<dbReference type="PANTHER" id="PTHR33254:SF4">
    <property type="entry name" value="4-HYDROXY-4-METHYL-2-OXOGLUTARATE ALDOLASE 3-RELATED"/>
    <property type="match status" value="1"/>
</dbReference>
<evidence type="ECO:0000256" key="3">
    <source>
        <dbReference type="ARBA" id="ARBA00029596"/>
    </source>
</evidence>
<dbReference type="EMBL" id="MZXV01000013">
    <property type="protein sequence ID" value="PZV39355.1"/>
    <property type="molecule type" value="Genomic_DNA"/>
</dbReference>
<dbReference type="SUPFAM" id="SSF89562">
    <property type="entry name" value="RraA-like"/>
    <property type="match status" value="1"/>
</dbReference>
<keyword evidence="6" id="KW-0489">Methyltransferase</keyword>
<evidence type="ECO:0000256" key="4">
    <source>
        <dbReference type="ARBA" id="ARBA00030169"/>
    </source>
</evidence>
<dbReference type="InterPro" id="IPR005493">
    <property type="entry name" value="RraA/RraA-like"/>
</dbReference>
<evidence type="ECO:0000256" key="5">
    <source>
        <dbReference type="PIRSR" id="PIRSR605493-1"/>
    </source>
</evidence>
<dbReference type="OrthoDB" id="9812532at2"/>
<feature type="binding site" evidence="5">
    <location>
        <position position="151"/>
    </location>
    <ligand>
        <name>substrate</name>
    </ligand>
</feature>